<feature type="region of interest" description="Disordered" evidence="1">
    <location>
        <begin position="27"/>
        <end position="69"/>
    </location>
</feature>
<keyword evidence="2" id="KW-0732">Signal</keyword>
<evidence type="ECO:0000313" key="4">
    <source>
        <dbReference type="Proteomes" id="UP001336020"/>
    </source>
</evidence>
<protein>
    <recommendedName>
        <fullName evidence="5">Secreted protein</fullName>
    </recommendedName>
</protein>
<dbReference type="Proteomes" id="UP001336020">
    <property type="component" value="Unassembled WGS sequence"/>
</dbReference>
<sequence length="97" mass="11273">MEPKKVLASAFLTTALVLTPVGVATAAPVTDSSPGVVDVRHNDRGWDRDRGGHHDNNWNKDRNHRDWDRGHHNDWNRGNFWRPNCFWFGPWLVCMPW</sequence>
<keyword evidence="4" id="KW-1185">Reference proteome</keyword>
<feature type="compositionally biased region" description="Basic and acidic residues" evidence="1">
    <location>
        <begin position="38"/>
        <end position="69"/>
    </location>
</feature>
<organism evidence="3 4">
    <name type="scientific">Rhodococcus artemisiae</name>
    <dbReference type="NCBI Taxonomy" id="714159"/>
    <lineage>
        <taxon>Bacteria</taxon>
        <taxon>Bacillati</taxon>
        <taxon>Actinomycetota</taxon>
        <taxon>Actinomycetes</taxon>
        <taxon>Mycobacteriales</taxon>
        <taxon>Nocardiaceae</taxon>
        <taxon>Rhodococcus</taxon>
    </lineage>
</organism>
<evidence type="ECO:0000256" key="2">
    <source>
        <dbReference type="SAM" id="SignalP"/>
    </source>
</evidence>
<feature type="chain" id="PRO_5046709145" description="Secreted protein" evidence="2">
    <location>
        <begin position="27"/>
        <end position="97"/>
    </location>
</feature>
<proteinExistence type="predicted"/>
<gene>
    <name evidence="3" type="ORF">Q7514_20395</name>
</gene>
<evidence type="ECO:0000313" key="3">
    <source>
        <dbReference type="EMBL" id="MEE2059885.1"/>
    </source>
</evidence>
<accession>A0ABU7LE98</accession>
<name>A0ABU7LE98_9NOCA</name>
<evidence type="ECO:0008006" key="5">
    <source>
        <dbReference type="Google" id="ProtNLM"/>
    </source>
</evidence>
<dbReference type="EMBL" id="JAUTXY010000010">
    <property type="protein sequence ID" value="MEE2059885.1"/>
    <property type="molecule type" value="Genomic_DNA"/>
</dbReference>
<evidence type="ECO:0000256" key="1">
    <source>
        <dbReference type="SAM" id="MobiDB-lite"/>
    </source>
</evidence>
<reference evidence="3 4" key="1">
    <citation type="submission" date="2023-07" db="EMBL/GenBank/DDBJ databases">
        <authorList>
            <person name="Girao M."/>
            <person name="Carvalho M.F."/>
        </authorList>
    </citation>
    <scope>NUCLEOTIDE SEQUENCE [LARGE SCALE GENOMIC DNA]</scope>
    <source>
        <strain evidence="3 4">YIM65754</strain>
    </source>
</reference>
<feature type="signal peptide" evidence="2">
    <location>
        <begin position="1"/>
        <end position="26"/>
    </location>
</feature>
<dbReference type="RefSeq" id="WP_330135089.1">
    <property type="nucleotide sequence ID" value="NZ_JAUTXY010000010.1"/>
</dbReference>
<comment type="caution">
    <text evidence="3">The sequence shown here is derived from an EMBL/GenBank/DDBJ whole genome shotgun (WGS) entry which is preliminary data.</text>
</comment>